<protein>
    <submittedName>
        <fullName evidence="1">Uncharacterized protein</fullName>
    </submittedName>
</protein>
<reference evidence="2" key="1">
    <citation type="journal article" date="2019" name="Int. J. Syst. Evol. Microbiol.">
        <title>The Global Catalogue of Microorganisms (GCM) 10K type strain sequencing project: providing services to taxonomists for standard genome sequencing and annotation.</title>
        <authorList>
            <consortium name="The Broad Institute Genomics Platform"/>
            <consortium name="The Broad Institute Genome Sequencing Center for Infectious Disease"/>
            <person name="Wu L."/>
            <person name="Ma J."/>
        </authorList>
    </citation>
    <scope>NUCLEOTIDE SEQUENCE [LARGE SCALE GENOMIC DNA]</scope>
    <source>
        <strain evidence="2">JCM 18303</strain>
    </source>
</reference>
<evidence type="ECO:0000313" key="1">
    <source>
        <dbReference type="EMBL" id="GAA5162073.1"/>
    </source>
</evidence>
<dbReference type="Proteomes" id="UP001428817">
    <property type="component" value="Unassembled WGS sequence"/>
</dbReference>
<dbReference type="EMBL" id="BAABJP010000026">
    <property type="protein sequence ID" value="GAA5162073.1"/>
    <property type="molecule type" value="Genomic_DNA"/>
</dbReference>
<accession>A0ABP9QHM2</accession>
<name>A0ABP9QHM2_9PSEU</name>
<comment type="caution">
    <text evidence="1">The sequence shown here is derived from an EMBL/GenBank/DDBJ whole genome shotgun (WGS) entry which is preliminary data.</text>
</comment>
<proteinExistence type="predicted"/>
<keyword evidence="2" id="KW-1185">Reference proteome</keyword>
<organism evidence="1 2">
    <name type="scientific">Pseudonocardia eucalypti</name>
    <dbReference type="NCBI Taxonomy" id="648755"/>
    <lineage>
        <taxon>Bacteria</taxon>
        <taxon>Bacillati</taxon>
        <taxon>Actinomycetota</taxon>
        <taxon>Actinomycetes</taxon>
        <taxon>Pseudonocardiales</taxon>
        <taxon>Pseudonocardiaceae</taxon>
        <taxon>Pseudonocardia</taxon>
    </lineage>
</organism>
<sequence length="93" mass="10216">MVAESSRQVLQILRVAPVFKLSRFEDLVKAQDPVIDEVNKLIDSQHSTVSIGELVVNLGRPFGEVSAAIEELLKQGKVLAVDADGVTAYKRLR</sequence>
<gene>
    <name evidence="1" type="ORF">GCM10023321_47110</name>
</gene>
<evidence type="ECO:0000313" key="2">
    <source>
        <dbReference type="Proteomes" id="UP001428817"/>
    </source>
</evidence>